<dbReference type="RefSeq" id="WP_151182369.1">
    <property type="nucleotide sequence ID" value="NZ_VZUQ01000028.1"/>
</dbReference>
<dbReference type="EMBL" id="VZUQ01000028">
    <property type="protein sequence ID" value="KAB1183895.1"/>
    <property type="molecule type" value="Genomic_DNA"/>
</dbReference>
<dbReference type="AlphaFoldDB" id="A0AAD3ZWC3"/>
<protein>
    <submittedName>
        <fullName evidence="1">Uncharacterized protein</fullName>
    </submittedName>
</protein>
<evidence type="ECO:0000313" key="1">
    <source>
        <dbReference type="EMBL" id="KAB1183895.1"/>
    </source>
</evidence>
<name>A0AAD3ZWC3_PHODD</name>
<dbReference type="Proteomes" id="UP000480943">
    <property type="component" value="Unassembled WGS sequence"/>
</dbReference>
<proteinExistence type="predicted"/>
<accession>A0AAD3ZWC3</accession>
<gene>
    <name evidence="1" type="ORF">F6450_03395</name>
</gene>
<reference evidence="1 2" key="1">
    <citation type="submission" date="2019-09" db="EMBL/GenBank/DDBJ databases">
        <title>Photobacterium damselae subsp. damselae CDC-2227-81, a human clinical isolate.</title>
        <authorList>
            <person name="Osorio C.R."/>
        </authorList>
    </citation>
    <scope>NUCLEOTIDE SEQUENCE [LARGE SCALE GENOMIC DNA]</scope>
    <source>
        <strain evidence="1 2">CDC-2227-81</strain>
    </source>
</reference>
<organism evidence="1 2">
    <name type="scientific">Photobacterium damselae subsp. damselae</name>
    <name type="common">Listonella damsela</name>
    <dbReference type="NCBI Taxonomy" id="85581"/>
    <lineage>
        <taxon>Bacteria</taxon>
        <taxon>Pseudomonadati</taxon>
        <taxon>Pseudomonadota</taxon>
        <taxon>Gammaproteobacteria</taxon>
        <taxon>Vibrionales</taxon>
        <taxon>Vibrionaceae</taxon>
        <taxon>Photobacterium</taxon>
    </lineage>
</organism>
<comment type="caution">
    <text evidence="1">The sequence shown here is derived from an EMBL/GenBank/DDBJ whole genome shotgun (WGS) entry which is preliminary data.</text>
</comment>
<sequence length="76" mass="8605">MGVYTLISDGQLIVPLNNYHHYFDQEIKQLRQQGFSTLDVTVEAETAEEAIEKYKADYDSGDAQFVSLLAVMSNLM</sequence>
<evidence type="ECO:0000313" key="2">
    <source>
        <dbReference type="Proteomes" id="UP000480943"/>
    </source>
</evidence>